<evidence type="ECO:0000313" key="1">
    <source>
        <dbReference type="EMBL" id="KZW01679.1"/>
    </source>
</evidence>
<gene>
    <name evidence="1" type="ORF">EXIGLDRAFT_760591</name>
</gene>
<reference evidence="1 2" key="1">
    <citation type="journal article" date="2016" name="Mol. Biol. Evol.">
        <title>Comparative Genomics of Early-Diverging Mushroom-Forming Fungi Provides Insights into the Origins of Lignocellulose Decay Capabilities.</title>
        <authorList>
            <person name="Nagy L.G."/>
            <person name="Riley R."/>
            <person name="Tritt A."/>
            <person name="Adam C."/>
            <person name="Daum C."/>
            <person name="Floudas D."/>
            <person name="Sun H."/>
            <person name="Yadav J.S."/>
            <person name="Pangilinan J."/>
            <person name="Larsson K.H."/>
            <person name="Matsuura K."/>
            <person name="Barry K."/>
            <person name="Labutti K."/>
            <person name="Kuo R."/>
            <person name="Ohm R.A."/>
            <person name="Bhattacharya S.S."/>
            <person name="Shirouzu T."/>
            <person name="Yoshinaga Y."/>
            <person name="Martin F.M."/>
            <person name="Grigoriev I.V."/>
            <person name="Hibbett D.S."/>
        </authorList>
    </citation>
    <scope>NUCLEOTIDE SEQUENCE [LARGE SCALE GENOMIC DNA]</scope>
    <source>
        <strain evidence="1 2">HHB12029</strain>
    </source>
</reference>
<dbReference type="Proteomes" id="UP000077266">
    <property type="component" value="Unassembled WGS sequence"/>
</dbReference>
<organism evidence="1 2">
    <name type="scientific">Exidia glandulosa HHB12029</name>
    <dbReference type="NCBI Taxonomy" id="1314781"/>
    <lineage>
        <taxon>Eukaryota</taxon>
        <taxon>Fungi</taxon>
        <taxon>Dikarya</taxon>
        <taxon>Basidiomycota</taxon>
        <taxon>Agaricomycotina</taxon>
        <taxon>Agaricomycetes</taxon>
        <taxon>Auriculariales</taxon>
        <taxon>Exidiaceae</taxon>
        <taxon>Exidia</taxon>
    </lineage>
</organism>
<evidence type="ECO:0000313" key="2">
    <source>
        <dbReference type="Proteomes" id="UP000077266"/>
    </source>
</evidence>
<keyword evidence="2" id="KW-1185">Reference proteome</keyword>
<sequence>MHEVGIRLGRLLSLEITIGQLSDAADDRVKHLLLLLCRPAPVLRSFRLRGVEFFPYQPLTLHIPHDVFAGAAPDLTRIILDGQFCLPSQWPFPAATEVQLCKEEIKVVDIVRVIASSPKLRRLRLSSLLNVAPSYATVPTHGLTHLQLRTRNDLDVLSLLHHTAIHNIDVIFFHGAFNFLLESRQSSTFDKLLVRRSRWGGDPSDTYWISSSAADVIKISCVPPDVALPQAFVHLVEIVIDEARLREGAQFPPLTRLRVLTIAYGPSRRRIGPPTMQAKLECPSLRILRLAIPREHWDVETPLFLHEVEAFDVVGIVHAVLGDLVTKLATLGFNGIRLVFSSTAALKRLVDIADDIEIERGVITWPDPDRVFAIVDHRFVKLPYISRPS</sequence>
<dbReference type="InParanoid" id="A0A165P5K9"/>
<accession>A0A165P5K9</accession>
<proteinExistence type="predicted"/>
<name>A0A165P5K9_EXIGL</name>
<dbReference type="AlphaFoldDB" id="A0A165P5K9"/>
<dbReference type="EMBL" id="KV425892">
    <property type="protein sequence ID" value="KZW01679.1"/>
    <property type="molecule type" value="Genomic_DNA"/>
</dbReference>
<protein>
    <submittedName>
        <fullName evidence="1">Uncharacterized protein</fullName>
    </submittedName>
</protein>